<dbReference type="InterPro" id="IPR012337">
    <property type="entry name" value="RNaseH-like_sf"/>
</dbReference>
<evidence type="ECO:0000256" key="1">
    <source>
        <dbReference type="ARBA" id="ARBA00022722"/>
    </source>
</evidence>
<evidence type="ECO:0000313" key="6">
    <source>
        <dbReference type="Proteomes" id="UP000230431"/>
    </source>
</evidence>
<evidence type="ECO:0000256" key="3">
    <source>
        <dbReference type="ARBA" id="ARBA00022839"/>
    </source>
</evidence>
<gene>
    <name evidence="5" type="ORF">COV08_01015</name>
</gene>
<evidence type="ECO:0000313" key="5">
    <source>
        <dbReference type="EMBL" id="PIR46184.1"/>
    </source>
</evidence>
<organism evidence="5 6">
    <name type="scientific">Candidatus Vogelbacteria bacterium CG10_big_fil_rev_8_21_14_0_10_49_38</name>
    <dbReference type="NCBI Taxonomy" id="1975043"/>
    <lineage>
        <taxon>Bacteria</taxon>
        <taxon>Candidatus Vogeliibacteriota</taxon>
    </lineage>
</organism>
<keyword evidence="2" id="KW-0378">Hydrolase</keyword>
<dbReference type="PANTHER" id="PTHR30231:SF4">
    <property type="entry name" value="PROTEIN NEN2"/>
    <property type="match status" value="1"/>
</dbReference>
<keyword evidence="3" id="KW-0269">Exonuclease</keyword>
<proteinExistence type="predicted"/>
<reference evidence="5 6" key="1">
    <citation type="submission" date="2017-09" db="EMBL/GenBank/DDBJ databases">
        <title>Depth-based differentiation of microbial function through sediment-hosted aquifers and enrichment of novel symbionts in the deep terrestrial subsurface.</title>
        <authorList>
            <person name="Probst A.J."/>
            <person name="Ladd B."/>
            <person name="Jarett J.K."/>
            <person name="Geller-Mcgrath D.E."/>
            <person name="Sieber C.M."/>
            <person name="Emerson J.B."/>
            <person name="Anantharaman K."/>
            <person name="Thomas B.C."/>
            <person name="Malmstrom R."/>
            <person name="Stieglmeier M."/>
            <person name="Klingl A."/>
            <person name="Woyke T."/>
            <person name="Ryan C.M."/>
            <person name="Banfield J.F."/>
        </authorList>
    </citation>
    <scope>NUCLEOTIDE SEQUENCE [LARGE SCALE GENOMIC DNA]</scope>
    <source>
        <strain evidence="5">CG10_big_fil_rev_8_21_14_0_10_49_38</strain>
    </source>
</reference>
<dbReference type="GO" id="GO:0008408">
    <property type="term" value="F:3'-5' exonuclease activity"/>
    <property type="evidence" value="ECO:0007669"/>
    <property type="project" value="TreeGrafter"/>
</dbReference>
<name>A0A2H0RJK3_9BACT</name>
<evidence type="ECO:0000256" key="2">
    <source>
        <dbReference type="ARBA" id="ARBA00022801"/>
    </source>
</evidence>
<dbReference type="InterPro" id="IPR036397">
    <property type="entry name" value="RNaseH_sf"/>
</dbReference>
<dbReference type="GO" id="GO:0003676">
    <property type="term" value="F:nucleic acid binding"/>
    <property type="evidence" value="ECO:0007669"/>
    <property type="project" value="InterPro"/>
</dbReference>
<dbReference type="PANTHER" id="PTHR30231">
    <property type="entry name" value="DNA POLYMERASE III SUBUNIT EPSILON"/>
    <property type="match status" value="1"/>
</dbReference>
<dbReference type="SUPFAM" id="SSF53098">
    <property type="entry name" value="Ribonuclease H-like"/>
    <property type="match status" value="1"/>
</dbReference>
<sequence length="248" mass="28227">MEILFLDTETTGNDVTKDRLCQVCYKTKTTTRTAYFKPPVPISVKSMSITHITNKLVADKEPFAESAFRRELETLLADHVLVAHNAKFDIAILAAEGVKVPQYICTLRLARELDTEGVIPEYNLQFLRYYLDLDLDGTAHDAVGDVLVTEALFNRLWQKLKAGDGSLLGSRELSDEETLAKMIEISSRPSLFKKFGFGKHKDRTLAEVAKTDRGYLEWLLKQKLEAGEEDEDWLYTLRYYLGQLNITP</sequence>
<dbReference type="Pfam" id="PF00929">
    <property type="entry name" value="RNase_T"/>
    <property type="match status" value="1"/>
</dbReference>
<dbReference type="InterPro" id="IPR046768">
    <property type="entry name" value="ExoX-like_C"/>
</dbReference>
<protein>
    <recommendedName>
        <fullName evidence="4">Exonuclease domain-containing protein</fullName>
    </recommendedName>
</protein>
<dbReference type="Proteomes" id="UP000230431">
    <property type="component" value="Unassembled WGS sequence"/>
</dbReference>
<feature type="domain" description="Exonuclease" evidence="4">
    <location>
        <begin position="2"/>
        <end position="162"/>
    </location>
</feature>
<dbReference type="AlphaFoldDB" id="A0A2H0RJK3"/>
<accession>A0A2H0RJK3</accession>
<dbReference type="CDD" id="cd06127">
    <property type="entry name" value="DEDDh"/>
    <property type="match status" value="1"/>
</dbReference>
<dbReference type="SMART" id="SM00479">
    <property type="entry name" value="EXOIII"/>
    <property type="match status" value="1"/>
</dbReference>
<dbReference type="InterPro" id="IPR013520">
    <property type="entry name" value="Ribonucl_H"/>
</dbReference>
<evidence type="ECO:0000259" key="4">
    <source>
        <dbReference type="SMART" id="SM00479"/>
    </source>
</evidence>
<comment type="caution">
    <text evidence="5">The sequence shown here is derived from an EMBL/GenBank/DDBJ whole genome shotgun (WGS) entry which is preliminary data.</text>
</comment>
<dbReference type="Gene3D" id="3.30.420.10">
    <property type="entry name" value="Ribonuclease H-like superfamily/Ribonuclease H"/>
    <property type="match status" value="1"/>
</dbReference>
<dbReference type="Pfam" id="PF20600">
    <property type="entry name" value="ExoX-like_C"/>
    <property type="match status" value="1"/>
</dbReference>
<dbReference type="EMBL" id="PCYK01000006">
    <property type="protein sequence ID" value="PIR46184.1"/>
    <property type="molecule type" value="Genomic_DNA"/>
</dbReference>
<keyword evidence="1" id="KW-0540">Nuclease</keyword>